<sequence length="151" mass="16467">MSIADWVAMLGIPVGPGAEYGFECLIALTILSRLMSGSGRRFTGSLRHLSRLGRSGKNDDARSLAFAPGFTCTCPPESFIAGVLVGPEFSPGSVAYLAADQMSLSKISVSQPCQWSFFCLLISLRYRFFSSIISDHHSSVRLFIHCHCALW</sequence>
<proteinExistence type="predicted"/>
<dbReference type="EMBL" id="KZ293418">
    <property type="protein sequence ID" value="PBK74589.1"/>
    <property type="molecule type" value="Genomic_DNA"/>
</dbReference>
<evidence type="ECO:0000313" key="2">
    <source>
        <dbReference type="Proteomes" id="UP000218334"/>
    </source>
</evidence>
<dbReference type="AlphaFoldDB" id="A0A2H3BUR9"/>
<organism evidence="1 2">
    <name type="scientific">Armillaria solidipes</name>
    <dbReference type="NCBI Taxonomy" id="1076256"/>
    <lineage>
        <taxon>Eukaryota</taxon>
        <taxon>Fungi</taxon>
        <taxon>Dikarya</taxon>
        <taxon>Basidiomycota</taxon>
        <taxon>Agaricomycotina</taxon>
        <taxon>Agaricomycetes</taxon>
        <taxon>Agaricomycetidae</taxon>
        <taxon>Agaricales</taxon>
        <taxon>Marasmiineae</taxon>
        <taxon>Physalacriaceae</taxon>
        <taxon>Armillaria</taxon>
    </lineage>
</organism>
<evidence type="ECO:0000313" key="1">
    <source>
        <dbReference type="EMBL" id="PBK74589.1"/>
    </source>
</evidence>
<protein>
    <submittedName>
        <fullName evidence="1">Uncharacterized protein</fullName>
    </submittedName>
</protein>
<keyword evidence="2" id="KW-1185">Reference proteome</keyword>
<reference evidence="2" key="1">
    <citation type="journal article" date="2017" name="Nat. Ecol. Evol.">
        <title>Genome expansion and lineage-specific genetic innovations in the forest pathogenic fungi Armillaria.</title>
        <authorList>
            <person name="Sipos G."/>
            <person name="Prasanna A.N."/>
            <person name="Walter M.C."/>
            <person name="O'Connor E."/>
            <person name="Balint B."/>
            <person name="Krizsan K."/>
            <person name="Kiss B."/>
            <person name="Hess J."/>
            <person name="Varga T."/>
            <person name="Slot J."/>
            <person name="Riley R."/>
            <person name="Boka B."/>
            <person name="Rigling D."/>
            <person name="Barry K."/>
            <person name="Lee J."/>
            <person name="Mihaltcheva S."/>
            <person name="LaButti K."/>
            <person name="Lipzen A."/>
            <person name="Waldron R."/>
            <person name="Moloney N.M."/>
            <person name="Sperisen C."/>
            <person name="Kredics L."/>
            <person name="Vagvoelgyi C."/>
            <person name="Patrignani A."/>
            <person name="Fitzpatrick D."/>
            <person name="Nagy I."/>
            <person name="Doyle S."/>
            <person name="Anderson J.B."/>
            <person name="Grigoriev I.V."/>
            <person name="Gueldener U."/>
            <person name="Muensterkoetter M."/>
            <person name="Nagy L.G."/>
        </authorList>
    </citation>
    <scope>NUCLEOTIDE SEQUENCE [LARGE SCALE GENOMIC DNA]</scope>
    <source>
        <strain evidence="2">28-4</strain>
    </source>
</reference>
<accession>A0A2H3BUR9</accession>
<gene>
    <name evidence="1" type="ORF">ARMSODRAFT_480353</name>
</gene>
<name>A0A2H3BUR9_9AGAR</name>
<dbReference type="Proteomes" id="UP000218334">
    <property type="component" value="Unassembled WGS sequence"/>
</dbReference>